<dbReference type="PROSITE" id="PS50928">
    <property type="entry name" value="ABC_TM1"/>
    <property type="match status" value="1"/>
</dbReference>
<feature type="transmembrane region" description="Helical" evidence="7">
    <location>
        <begin position="186"/>
        <end position="208"/>
    </location>
</feature>
<evidence type="ECO:0000256" key="7">
    <source>
        <dbReference type="RuleBase" id="RU363032"/>
    </source>
</evidence>
<feature type="transmembrane region" description="Helical" evidence="7">
    <location>
        <begin position="105"/>
        <end position="126"/>
    </location>
</feature>
<dbReference type="Proteomes" id="UP000011566">
    <property type="component" value="Unassembled WGS sequence"/>
</dbReference>
<evidence type="ECO:0000256" key="8">
    <source>
        <dbReference type="SAM" id="MobiDB-lite"/>
    </source>
</evidence>
<dbReference type="Pfam" id="PF00528">
    <property type="entry name" value="BPD_transp_1"/>
    <property type="match status" value="1"/>
</dbReference>
<evidence type="ECO:0000313" key="10">
    <source>
        <dbReference type="EMBL" id="EMA35733.1"/>
    </source>
</evidence>
<dbReference type="EMBL" id="AOMB01000043">
    <property type="protein sequence ID" value="EMA35733.1"/>
    <property type="molecule type" value="Genomic_DNA"/>
</dbReference>
<dbReference type="InterPro" id="IPR035906">
    <property type="entry name" value="MetI-like_sf"/>
</dbReference>
<evidence type="ECO:0000256" key="5">
    <source>
        <dbReference type="ARBA" id="ARBA00022989"/>
    </source>
</evidence>
<dbReference type="GO" id="GO:0055085">
    <property type="term" value="P:transmembrane transport"/>
    <property type="evidence" value="ECO:0007669"/>
    <property type="project" value="InterPro"/>
</dbReference>
<dbReference type="PANTHER" id="PTHR30193">
    <property type="entry name" value="ABC TRANSPORTER PERMEASE PROTEIN"/>
    <property type="match status" value="1"/>
</dbReference>
<feature type="transmembrane region" description="Helical" evidence="7">
    <location>
        <begin position="138"/>
        <end position="158"/>
    </location>
</feature>
<evidence type="ECO:0000313" key="11">
    <source>
        <dbReference type="Proteomes" id="UP000011566"/>
    </source>
</evidence>
<keyword evidence="5 7" id="KW-1133">Transmembrane helix</keyword>
<keyword evidence="4 7" id="KW-0812">Transmembrane</keyword>
<organism evidence="10 11">
    <name type="scientific">Halococcus hamelinensis 100A6</name>
    <dbReference type="NCBI Taxonomy" id="1132509"/>
    <lineage>
        <taxon>Archaea</taxon>
        <taxon>Methanobacteriati</taxon>
        <taxon>Methanobacteriota</taxon>
        <taxon>Stenosarchaea group</taxon>
        <taxon>Halobacteria</taxon>
        <taxon>Halobacteriales</taxon>
        <taxon>Halococcaceae</taxon>
        <taxon>Halococcus</taxon>
    </lineage>
</organism>
<evidence type="ECO:0000256" key="3">
    <source>
        <dbReference type="ARBA" id="ARBA00022475"/>
    </source>
</evidence>
<reference evidence="10 11" key="1">
    <citation type="journal article" date="2014" name="PLoS Genet.">
        <title>Phylogenetically driven sequencing of extremely halophilic archaea reveals strategies for static and dynamic osmo-response.</title>
        <authorList>
            <person name="Becker E.A."/>
            <person name="Seitzer P.M."/>
            <person name="Tritt A."/>
            <person name="Larsen D."/>
            <person name="Krusor M."/>
            <person name="Yao A.I."/>
            <person name="Wu D."/>
            <person name="Madern D."/>
            <person name="Eisen J.A."/>
            <person name="Darling A.E."/>
            <person name="Facciotti M.T."/>
        </authorList>
    </citation>
    <scope>NUCLEOTIDE SEQUENCE [LARGE SCALE GENOMIC DNA]</scope>
    <source>
        <strain evidence="10 11">100A6</strain>
    </source>
</reference>
<dbReference type="eggNOG" id="arCOG00157">
    <property type="taxonomic scope" value="Archaea"/>
</dbReference>
<dbReference type="GO" id="GO:0005886">
    <property type="term" value="C:plasma membrane"/>
    <property type="evidence" value="ECO:0007669"/>
    <property type="project" value="UniProtKB-SubCell"/>
</dbReference>
<comment type="caution">
    <text evidence="10">The sequence shown here is derived from an EMBL/GenBank/DDBJ whole genome shotgun (WGS) entry which is preliminary data.</text>
</comment>
<comment type="similarity">
    <text evidence="7">Belongs to the binding-protein-dependent transport system permease family.</text>
</comment>
<feature type="transmembrane region" description="Helical" evidence="7">
    <location>
        <begin position="244"/>
        <end position="267"/>
    </location>
</feature>
<sequence>MRIPGLSGSRSDDDDAVRTDGGVRTNRVSRLRSISESDFVRSMPYWFVPFVIMGFFVYGGIGWNLLVSLTDYTGFGSADYGDLDFEMYVQALSSPDVIAASRNTFVLLVVFTAVCLVLGLALAIVLDRQIRFKEQIQTIYLLPMALSFVVTAQFWLWMYNYNSGVINIILDAVGIGRIQFIGDPRFVLGAVIFALIWQFSGYTMIVYLSGLQSIPQDQFEAAATDGASTVKIYWRVIIPQLKSASVSAAVVLMIFALKAFTFLYSMFGTYRPPNGSDILATLMVRQAFKFQEWSYAAAVATLLLLMALVVIGPYLYYQYQRGSL</sequence>
<keyword evidence="6 7" id="KW-0472">Membrane</keyword>
<dbReference type="CDD" id="cd06261">
    <property type="entry name" value="TM_PBP2"/>
    <property type="match status" value="1"/>
</dbReference>
<comment type="subcellular location">
    <subcellularLocation>
        <location evidence="1 7">Cell membrane</location>
        <topology evidence="1 7">Multi-pass membrane protein</topology>
    </subcellularLocation>
</comment>
<feature type="region of interest" description="Disordered" evidence="8">
    <location>
        <begin position="1"/>
        <end position="21"/>
    </location>
</feature>
<keyword evidence="11" id="KW-1185">Reference proteome</keyword>
<feature type="transmembrane region" description="Helical" evidence="7">
    <location>
        <begin position="45"/>
        <end position="66"/>
    </location>
</feature>
<evidence type="ECO:0000256" key="2">
    <source>
        <dbReference type="ARBA" id="ARBA00022448"/>
    </source>
</evidence>
<feature type="domain" description="ABC transmembrane type-1" evidence="9">
    <location>
        <begin position="101"/>
        <end position="314"/>
    </location>
</feature>
<dbReference type="InterPro" id="IPR000515">
    <property type="entry name" value="MetI-like"/>
</dbReference>
<feature type="transmembrane region" description="Helical" evidence="7">
    <location>
        <begin position="293"/>
        <end position="317"/>
    </location>
</feature>
<name>M0LRK7_9EURY</name>
<keyword evidence="3" id="KW-1003">Cell membrane</keyword>
<dbReference type="SUPFAM" id="SSF161098">
    <property type="entry name" value="MetI-like"/>
    <property type="match status" value="1"/>
</dbReference>
<accession>M0LRK7</accession>
<dbReference type="PATRIC" id="fig|1132509.6.peg.3789"/>
<dbReference type="Gene3D" id="1.10.3720.10">
    <property type="entry name" value="MetI-like"/>
    <property type="match status" value="1"/>
</dbReference>
<dbReference type="PANTHER" id="PTHR30193:SF42">
    <property type="entry name" value="ABC TRANSPORTER PERMEASE PROTEIN"/>
    <property type="match status" value="1"/>
</dbReference>
<dbReference type="InterPro" id="IPR051393">
    <property type="entry name" value="ABC_transporter_permease"/>
</dbReference>
<evidence type="ECO:0000256" key="1">
    <source>
        <dbReference type="ARBA" id="ARBA00004651"/>
    </source>
</evidence>
<gene>
    <name evidence="10" type="ORF">C447_16284</name>
</gene>
<evidence type="ECO:0000256" key="4">
    <source>
        <dbReference type="ARBA" id="ARBA00022692"/>
    </source>
</evidence>
<evidence type="ECO:0000259" key="9">
    <source>
        <dbReference type="PROSITE" id="PS50928"/>
    </source>
</evidence>
<proteinExistence type="inferred from homology"/>
<protein>
    <submittedName>
        <fullName evidence="10">Sugar ABC transporter permease</fullName>
    </submittedName>
</protein>
<keyword evidence="2 7" id="KW-0813">Transport</keyword>
<evidence type="ECO:0000256" key="6">
    <source>
        <dbReference type="ARBA" id="ARBA00023136"/>
    </source>
</evidence>
<dbReference type="AlphaFoldDB" id="M0LRK7"/>
<dbReference type="RefSeq" id="WP_007695788.1">
    <property type="nucleotide sequence ID" value="NZ_AJRK01000377.1"/>
</dbReference>
<dbReference type="OrthoDB" id="45815at2157"/>